<dbReference type="RefSeq" id="WP_090703997.1">
    <property type="nucleotide sequence ID" value="NZ_FNHH01000010.1"/>
</dbReference>
<proteinExistence type="predicted"/>
<protein>
    <recommendedName>
        <fullName evidence="3">Lipocalin-like domain-containing protein</fullName>
    </recommendedName>
</protein>
<dbReference type="AlphaFoldDB" id="A0A1G9SF25"/>
<dbReference type="EMBL" id="FNHH01000010">
    <property type="protein sequence ID" value="SDM34002.1"/>
    <property type="molecule type" value="Genomic_DNA"/>
</dbReference>
<gene>
    <name evidence="1" type="ORF">SAMN05421813_11026</name>
</gene>
<dbReference type="OrthoDB" id="794255at2"/>
<evidence type="ECO:0000313" key="1">
    <source>
        <dbReference type="EMBL" id="SDM34002.1"/>
    </source>
</evidence>
<dbReference type="Proteomes" id="UP000199226">
    <property type="component" value="Unassembled WGS sequence"/>
</dbReference>
<keyword evidence="2" id="KW-1185">Reference proteome</keyword>
<evidence type="ECO:0008006" key="3">
    <source>
        <dbReference type="Google" id="ProtNLM"/>
    </source>
</evidence>
<organism evidence="1 2">
    <name type="scientific">Daejeonella rubra</name>
    <dbReference type="NCBI Taxonomy" id="990371"/>
    <lineage>
        <taxon>Bacteria</taxon>
        <taxon>Pseudomonadati</taxon>
        <taxon>Bacteroidota</taxon>
        <taxon>Sphingobacteriia</taxon>
        <taxon>Sphingobacteriales</taxon>
        <taxon>Sphingobacteriaceae</taxon>
        <taxon>Daejeonella</taxon>
    </lineage>
</organism>
<evidence type="ECO:0000313" key="2">
    <source>
        <dbReference type="Proteomes" id="UP000199226"/>
    </source>
</evidence>
<sequence length="129" mass="15102">MKFTSFILFIFIFLCSSCDREIEPKDLYGRWNYIAVENFNPPDSLTRNELIEQAPAIVFSTGNKLVIEWGGKQLSHGTYKMDGKMIRYTESLEGGKKREFPFLIKELGEDELVFETMEQNYTRVKAKKR</sequence>
<reference evidence="2" key="1">
    <citation type="submission" date="2016-10" db="EMBL/GenBank/DDBJ databases">
        <authorList>
            <person name="Varghese N."/>
            <person name="Submissions S."/>
        </authorList>
    </citation>
    <scope>NUCLEOTIDE SEQUENCE [LARGE SCALE GENOMIC DNA]</scope>
    <source>
        <strain evidence="2">DSM 24536</strain>
    </source>
</reference>
<name>A0A1G9SF25_9SPHI</name>
<accession>A0A1G9SF25</accession>